<protein>
    <submittedName>
        <fullName evidence="1">14 kDa transcription factor</fullName>
    </submittedName>
</protein>
<dbReference type="InterPro" id="IPR014208">
    <property type="entry name" value="Spore_III_D"/>
</dbReference>
<evidence type="ECO:0000313" key="2">
    <source>
        <dbReference type="Proteomes" id="UP000095447"/>
    </source>
</evidence>
<dbReference type="Proteomes" id="UP000095447">
    <property type="component" value="Unassembled WGS sequence"/>
</dbReference>
<accession>A0A174ALK2</accession>
<dbReference type="RefSeq" id="WP_055053321.1">
    <property type="nucleotide sequence ID" value="NZ_CYZA01000007.1"/>
</dbReference>
<name>A0A174ALK2_9FIRM</name>
<dbReference type="AlphaFoldDB" id="A0A174ALK2"/>
<organism evidence="1 2">
    <name type="scientific">Blautia obeum</name>
    <dbReference type="NCBI Taxonomy" id="40520"/>
    <lineage>
        <taxon>Bacteria</taxon>
        <taxon>Bacillati</taxon>
        <taxon>Bacillota</taxon>
        <taxon>Clostridia</taxon>
        <taxon>Lachnospirales</taxon>
        <taxon>Lachnospiraceae</taxon>
        <taxon>Blautia</taxon>
    </lineage>
</organism>
<dbReference type="EMBL" id="CYZA01000007">
    <property type="protein sequence ID" value="CUN89277.1"/>
    <property type="molecule type" value="Genomic_DNA"/>
</dbReference>
<evidence type="ECO:0000313" key="1">
    <source>
        <dbReference type="EMBL" id="CUN89277.1"/>
    </source>
</evidence>
<dbReference type="Pfam" id="PF12116">
    <property type="entry name" value="SpoIIID"/>
    <property type="match status" value="1"/>
</dbReference>
<gene>
    <name evidence="1" type="primary">spoIIID</name>
    <name evidence="1" type="ORF">ERS852395_01605</name>
</gene>
<proteinExistence type="predicted"/>
<sequence>MKDYIEERAVEIANYIIDTKATVRQAAKKFGISKSTVHKDCTDRLKQLNPGLASEVRQVLDVNKQERHIRGGLATREKYLHQH</sequence>
<dbReference type="NCBIfam" id="TIGR02844">
    <property type="entry name" value="spore_III_D"/>
    <property type="match status" value="1"/>
</dbReference>
<reference evidence="1 2" key="1">
    <citation type="submission" date="2015-09" db="EMBL/GenBank/DDBJ databases">
        <authorList>
            <consortium name="Pathogen Informatics"/>
        </authorList>
    </citation>
    <scope>NUCLEOTIDE SEQUENCE [LARGE SCALE GENOMIC DNA]</scope>
    <source>
        <strain evidence="1 2">2789STDY5608838</strain>
    </source>
</reference>